<dbReference type="GO" id="GO:0005576">
    <property type="term" value="C:extracellular region"/>
    <property type="evidence" value="ECO:0007669"/>
    <property type="project" value="UniProtKB-SubCell"/>
</dbReference>
<evidence type="ECO:0000256" key="1">
    <source>
        <dbReference type="ARBA" id="ARBA00004613"/>
    </source>
</evidence>
<dbReference type="Pfam" id="PF00353">
    <property type="entry name" value="HemolysinCabind"/>
    <property type="match status" value="4"/>
</dbReference>
<dbReference type="SUPFAM" id="SSF51120">
    <property type="entry name" value="beta-Roll"/>
    <property type="match status" value="2"/>
</dbReference>
<evidence type="ECO:0000313" key="4">
    <source>
        <dbReference type="EMBL" id="ROH85312.1"/>
    </source>
</evidence>
<keyword evidence="2" id="KW-0964">Secreted</keyword>
<evidence type="ECO:0000313" key="5">
    <source>
        <dbReference type="Proteomes" id="UP000275137"/>
    </source>
</evidence>
<dbReference type="RefSeq" id="WP_123237966.1">
    <property type="nucleotide sequence ID" value="NZ_RJVP01000006.1"/>
</dbReference>
<dbReference type="PANTHER" id="PTHR38340">
    <property type="entry name" value="S-LAYER PROTEIN"/>
    <property type="match status" value="1"/>
</dbReference>
<sequence>MSQMKKGKPVETISGTDADDQLNGGNSGEILFGGLGNDAINGNNGNDTLDGGDGNDVVNGGNGKDVLLGGLGDDLLAGDNGKDELDGGDGNDELQGGNGKDLLLGGLGDDLLDGGLGGDDMRGGDGNDVYIVSNKPDRVSEAGNSGIDTVLTSIKKYTLDNNVENLEYTGSNKFSGTGNQLDNQIIGGVADDELSGGNGNDVLIGGAGSDELDGGNGADIFVLNSLSGVDEFEDFTAGEDMISIDTLVFTGLTSNEAGTLDESAFGFGSSATTSEQRILFDQASGSVLYDADGAGGTDAVAIAIVGVDASLTAADFAVV</sequence>
<protein>
    <recommendedName>
        <fullName evidence="6">Calcium-binding protein</fullName>
    </recommendedName>
</protein>
<evidence type="ECO:0000256" key="3">
    <source>
        <dbReference type="SAM" id="MobiDB-lite"/>
    </source>
</evidence>
<proteinExistence type="predicted"/>
<organism evidence="4 5">
    <name type="scientific">Pseudomethylobacillus aquaticus</name>
    <dbReference type="NCBI Taxonomy" id="2676064"/>
    <lineage>
        <taxon>Bacteria</taxon>
        <taxon>Pseudomonadati</taxon>
        <taxon>Pseudomonadota</taxon>
        <taxon>Betaproteobacteria</taxon>
        <taxon>Nitrosomonadales</taxon>
        <taxon>Methylophilaceae</taxon>
        <taxon>Pseudomethylobacillus</taxon>
    </lineage>
</organism>
<evidence type="ECO:0000256" key="2">
    <source>
        <dbReference type="ARBA" id="ARBA00022525"/>
    </source>
</evidence>
<reference evidence="4 5" key="1">
    <citation type="submission" date="2018-10" db="EMBL/GenBank/DDBJ databases">
        <authorList>
            <person name="Chen W.-M."/>
        </authorList>
    </citation>
    <scope>NUCLEOTIDE SEQUENCE [LARGE SCALE GENOMIC DNA]</scope>
    <source>
        <strain evidence="4 5">H-5</strain>
    </source>
</reference>
<comment type="subcellular location">
    <subcellularLocation>
        <location evidence="1">Secreted</location>
    </subcellularLocation>
</comment>
<feature type="region of interest" description="Disordered" evidence="3">
    <location>
        <begin position="1"/>
        <end position="27"/>
    </location>
</feature>
<gene>
    <name evidence="4" type="ORF">ED236_10675</name>
</gene>
<dbReference type="AlphaFoldDB" id="A0A3N0UY46"/>
<dbReference type="PRINTS" id="PR00313">
    <property type="entry name" value="CABNDNGRPT"/>
</dbReference>
<name>A0A3N0UY46_9PROT</name>
<accession>A0A3N0UY46</accession>
<dbReference type="PANTHER" id="PTHR38340:SF1">
    <property type="entry name" value="S-LAYER PROTEIN"/>
    <property type="match status" value="1"/>
</dbReference>
<dbReference type="InterPro" id="IPR011049">
    <property type="entry name" value="Serralysin-like_metalloprot_C"/>
</dbReference>
<dbReference type="Gene3D" id="2.150.10.10">
    <property type="entry name" value="Serralysin-like metalloprotease, C-terminal"/>
    <property type="match status" value="3"/>
</dbReference>
<feature type="region of interest" description="Disordered" evidence="3">
    <location>
        <begin position="79"/>
        <end position="100"/>
    </location>
</feature>
<dbReference type="InterPro" id="IPR001343">
    <property type="entry name" value="Hemolysn_Ca-bd"/>
</dbReference>
<keyword evidence="5" id="KW-1185">Reference proteome</keyword>
<dbReference type="EMBL" id="RJVP01000006">
    <property type="protein sequence ID" value="ROH85312.1"/>
    <property type="molecule type" value="Genomic_DNA"/>
</dbReference>
<dbReference type="InterPro" id="IPR018511">
    <property type="entry name" value="Hemolysin-typ_Ca-bd_CS"/>
</dbReference>
<evidence type="ECO:0008006" key="6">
    <source>
        <dbReference type="Google" id="ProtNLM"/>
    </source>
</evidence>
<dbReference type="InterPro" id="IPR050557">
    <property type="entry name" value="RTX_toxin/Mannuronan_C5-epim"/>
</dbReference>
<dbReference type="PROSITE" id="PS00330">
    <property type="entry name" value="HEMOLYSIN_CALCIUM"/>
    <property type="match status" value="4"/>
</dbReference>
<comment type="caution">
    <text evidence="4">The sequence shown here is derived from an EMBL/GenBank/DDBJ whole genome shotgun (WGS) entry which is preliminary data.</text>
</comment>
<dbReference type="GO" id="GO:0005509">
    <property type="term" value="F:calcium ion binding"/>
    <property type="evidence" value="ECO:0007669"/>
    <property type="project" value="InterPro"/>
</dbReference>
<dbReference type="Proteomes" id="UP000275137">
    <property type="component" value="Unassembled WGS sequence"/>
</dbReference>